<dbReference type="AlphaFoldDB" id="A0A8B3FRN4"/>
<feature type="domain" description="ABC transporter" evidence="4">
    <location>
        <begin position="24"/>
        <end position="224"/>
    </location>
</feature>
<name>A0A8B3FRN4_9ACTN</name>
<protein>
    <submittedName>
        <fullName evidence="5">ATP-binding cassette domain-containing protein</fullName>
    </submittedName>
</protein>
<dbReference type="InterPro" id="IPR003439">
    <property type="entry name" value="ABC_transporter-like_ATP-bd"/>
</dbReference>
<dbReference type="PROSITE" id="PS00211">
    <property type="entry name" value="ABC_TRANSPORTER_1"/>
    <property type="match status" value="1"/>
</dbReference>
<sequence>MSLTFVNPRPNGRVNGTATGACPLRVSELSLSRRGLTLVRGLSLELRPDQVLAVSGVSGTGKTTLLRAIAGTAAEVITGGTVERAGRLGYVFQEPRLLPWYTAHRNVALMAADQDHAADRAGEWLDRVGLADAKGLYPQQLSGGMRQRVAIARAMVSAPELLLVDEPFSALDKNLAADLRSQLTGIITAEHIAAVWVTHDPFEAETVSSLRLHLTGKNGGWMVA</sequence>
<accession>A0A8B3FRN4</accession>
<dbReference type="SMART" id="SM00382">
    <property type="entry name" value="AAA"/>
    <property type="match status" value="1"/>
</dbReference>
<dbReference type="SUPFAM" id="SSF52540">
    <property type="entry name" value="P-loop containing nucleoside triphosphate hydrolases"/>
    <property type="match status" value="1"/>
</dbReference>
<evidence type="ECO:0000313" key="6">
    <source>
        <dbReference type="Proteomes" id="UP000279336"/>
    </source>
</evidence>
<comment type="caution">
    <text evidence="5">The sequence shown here is derived from an EMBL/GenBank/DDBJ whole genome shotgun (WGS) entry which is preliminary data.</text>
</comment>
<dbReference type="InterPro" id="IPR050166">
    <property type="entry name" value="ABC_transporter_ATP-bind"/>
</dbReference>
<dbReference type="Proteomes" id="UP000279336">
    <property type="component" value="Unassembled WGS sequence"/>
</dbReference>
<dbReference type="InterPro" id="IPR017871">
    <property type="entry name" value="ABC_transporter-like_CS"/>
</dbReference>
<dbReference type="PANTHER" id="PTHR42788">
    <property type="entry name" value="TAURINE IMPORT ATP-BINDING PROTEIN-RELATED"/>
    <property type="match status" value="1"/>
</dbReference>
<dbReference type="GO" id="GO:0005524">
    <property type="term" value="F:ATP binding"/>
    <property type="evidence" value="ECO:0007669"/>
    <property type="project" value="UniProtKB-KW"/>
</dbReference>
<evidence type="ECO:0000256" key="3">
    <source>
        <dbReference type="ARBA" id="ARBA00022840"/>
    </source>
</evidence>
<dbReference type="PANTHER" id="PTHR42788:SF19">
    <property type="entry name" value="ALIPHATIC SULFONATES IMPORT ATP-BINDING PROTEIN SSUB 2"/>
    <property type="match status" value="1"/>
</dbReference>
<evidence type="ECO:0000256" key="2">
    <source>
        <dbReference type="ARBA" id="ARBA00022741"/>
    </source>
</evidence>
<dbReference type="InterPro" id="IPR003593">
    <property type="entry name" value="AAA+_ATPase"/>
</dbReference>
<dbReference type="GO" id="GO:0016887">
    <property type="term" value="F:ATP hydrolysis activity"/>
    <property type="evidence" value="ECO:0007669"/>
    <property type="project" value="InterPro"/>
</dbReference>
<evidence type="ECO:0000259" key="4">
    <source>
        <dbReference type="PROSITE" id="PS50893"/>
    </source>
</evidence>
<dbReference type="Gene3D" id="3.40.50.300">
    <property type="entry name" value="P-loop containing nucleotide triphosphate hydrolases"/>
    <property type="match status" value="1"/>
</dbReference>
<evidence type="ECO:0000313" key="5">
    <source>
        <dbReference type="EMBL" id="RLP08886.1"/>
    </source>
</evidence>
<keyword evidence="1" id="KW-0813">Transport</keyword>
<dbReference type="PROSITE" id="PS50893">
    <property type="entry name" value="ABC_TRANSPORTER_2"/>
    <property type="match status" value="1"/>
</dbReference>
<dbReference type="EMBL" id="RCIW01000012">
    <property type="protein sequence ID" value="RLP08886.1"/>
    <property type="molecule type" value="Genomic_DNA"/>
</dbReference>
<keyword evidence="2" id="KW-0547">Nucleotide-binding</keyword>
<gene>
    <name evidence="5" type="ORF">D7U36_08710</name>
</gene>
<evidence type="ECO:0000256" key="1">
    <source>
        <dbReference type="ARBA" id="ARBA00022448"/>
    </source>
</evidence>
<organism evidence="5 6">
    <name type="scientific">Propionibacterium australiense</name>
    <dbReference type="NCBI Taxonomy" id="119981"/>
    <lineage>
        <taxon>Bacteria</taxon>
        <taxon>Bacillati</taxon>
        <taxon>Actinomycetota</taxon>
        <taxon>Actinomycetes</taxon>
        <taxon>Propionibacteriales</taxon>
        <taxon>Propionibacteriaceae</taxon>
        <taxon>Propionibacterium</taxon>
    </lineage>
</organism>
<dbReference type="Pfam" id="PF00005">
    <property type="entry name" value="ABC_tran"/>
    <property type="match status" value="1"/>
</dbReference>
<reference evidence="5 6" key="1">
    <citation type="submission" date="2018-10" db="EMBL/GenBank/DDBJ databases">
        <title>Propionibacterium australiense Genome Sequencing and Assembly.</title>
        <authorList>
            <person name="Bernier A.-M."/>
            <person name="Bernard K."/>
        </authorList>
    </citation>
    <scope>NUCLEOTIDE SEQUENCE [LARGE SCALE GENOMIC DNA]</scope>
    <source>
        <strain evidence="5 6">NML98A078</strain>
    </source>
</reference>
<keyword evidence="3 5" id="KW-0067">ATP-binding</keyword>
<proteinExistence type="predicted"/>
<dbReference type="OrthoDB" id="8773773at2"/>
<dbReference type="InterPro" id="IPR027417">
    <property type="entry name" value="P-loop_NTPase"/>
</dbReference>